<dbReference type="EMBL" id="VOHV01000002">
    <property type="protein sequence ID" value="TWV43082.1"/>
    <property type="molecule type" value="Genomic_DNA"/>
</dbReference>
<accession>D1JS13</accession>
<dbReference type="HOGENOM" id="CLU_3114566_0_0_10"/>
<evidence type="ECO:0000313" key="7">
    <source>
        <dbReference type="EMBL" id="TWV75287.1"/>
    </source>
</evidence>
<dbReference type="Proteomes" id="UP000318041">
    <property type="component" value="Unassembled WGS sequence"/>
</dbReference>
<dbReference type="EMBL" id="VWAQ01000002">
    <property type="protein sequence ID" value="KAA5209723.1"/>
    <property type="molecule type" value="Genomic_DNA"/>
</dbReference>
<evidence type="ECO:0000313" key="9">
    <source>
        <dbReference type="Proteomes" id="UP000318041"/>
    </source>
</evidence>
<dbReference type="AlphaFoldDB" id="D1JS13"/>
<reference evidence="11 12" key="1">
    <citation type="journal article" date="2019" name="Nat. Med.">
        <title>A library of human gut bacterial isolates paired with longitudinal multiomics data enables mechanistic microbiome research.</title>
        <authorList>
            <person name="Poyet M."/>
            <person name="Groussin M."/>
            <person name="Gibbons S.M."/>
            <person name="Avila-Pacheco J."/>
            <person name="Jiang X."/>
            <person name="Kearney S.M."/>
            <person name="Perrotta A.R."/>
            <person name="Berdy B."/>
            <person name="Zhao S."/>
            <person name="Lieberman T.D."/>
            <person name="Swanson P.K."/>
            <person name="Smith M."/>
            <person name="Roesemann S."/>
            <person name="Alexander J.E."/>
            <person name="Rich S.A."/>
            <person name="Livny J."/>
            <person name="Vlamakis H."/>
            <person name="Clish C."/>
            <person name="Bullock K."/>
            <person name="Deik A."/>
            <person name="Scott J."/>
            <person name="Pierce K.A."/>
            <person name="Xavier R.J."/>
            <person name="Alm E.J."/>
        </authorList>
    </citation>
    <scope>NUCLEOTIDE SEQUENCE [LARGE SCALE GENOMIC DNA]</scope>
    <source>
        <strain evidence="4 11">BIOML-A1</strain>
        <strain evidence="1 14">BIOML-A106</strain>
        <strain evidence="2 13">BIOML-A46</strain>
        <strain evidence="3 12">BIOML-A7</strain>
    </source>
</reference>
<dbReference type="EMBL" id="VOHT01000004">
    <property type="protein sequence ID" value="TWV49147.1"/>
    <property type="molecule type" value="Genomic_DNA"/>
</dbReference>
<dbReference type="Proteomes" id="UP000319026">
    <property type="component" value="Unassembled WGS sequence"/>
</dbReference>
<comment type="caution">
    <text evidence="7">The sequence shown here is derived from an EMBL/GenBank/DDBJ whole genome shotgun (WGS) entry which is preliminary data.</text>
</comment>
<protein>
    <submittedName>
        <fullName evidence="7">Uncharacterized protein</fullName>
    </submittedName>
</protein>
<dbReference type="EMBL" id="VOHY01000005">
    <property type="protein sequence ID" value="TWV75287.1"/>
    <property type="molecule type" value="Genomic_DNA"/>
</dbReference>
<name>D1JS13_BACFG</name>
<evidence type="ECO:0000313" key="11">
    <source>
        <dbReference type="Proteomes" id="UP000429838"/>
    </source>
</evidence>
<gene>
    <name evidence="4" type="ORF">F2Z25_01800</name>
    <name evidence="3" type="ORF">F2Z29_05780</name>
    <name evidence="2" type="ORF">F2Z89_08260</name>
    <name evidence="1" type="ORF">F3B44_16125</name>
    <name evidence="6" type="ORF">FSA03_11400</name>
    <name evidence="5" type="ORF">FSA06_05645</name>
    <name evidence="7" type="ORF">FSA08_08495</name>
</gene>
<evidence type="ECO:0000313" key="8">
    <source>
        <dbReference type="Proteomes" id="UP000315444"/>
    </source>
</evidence>
<evidence type="ECO:0000313" key="2">
    <source>
        <dbReference type="EMBL" id="KAA4998845.1"/>
    </source>
</evidence>
<dbReference type="Proteomes" id="UP000429838">
    <property type="component" value="Unassembled WGS sequence"/>
</dbReference>
<dbReference type="EMBL" id="VWEQ01000015">
    <property type="protein sequence ID" value="KAA4750293.1"/>
    <property type="molecule type" value="Genomic_DNA"/>
</dbReference>
<dbReference type="EMBL" id="VWAW01000003">
    <property type="protein sequence ID" value="KAA5177181.1"/>
    <property type="molecule type" value="Genomic_DNA"/>
</dbReference>
<evidence type="ECO:0000313" key="14">
    <source>
        <dbReference type="Proteomes" id="UP000479773"/>
    </source>
</evidence>
<dbReference type="Proteomes" id="UP000460666">
    <property type="component" value="Unassembled WGS sequence"/>
</dbReference>
<evidence type="ECO:0000313" key="6">
    <source>
        <dbReference type="EMBL" id="TWV49147.1"/>
    </source>
</evidence>
<reference evidence="6 10" key="2">
    <citation type="submission" date="2019-07" db="EMBL/GenBank/DDBJ databases">
        <title>Genome Sequencing of Bacteroides fragilis.</title>
        <authorList>
            <person name="Pinto K.M."/>
            <person name="Ruoff K.L."/>
            <person name="Price C.E."/>
            <person name="Valls R.A."/>
            <person name="O'Toole G.A."/>
        </authorList>
    </citation>
    <scope>NUCLEOTIDE SEQUENCE [LARGE SCALE GENOMIC DNA]</scope>
    <source>
        <strain evidence="6 10">AD135F_3B</strain>
    </source>
</reference>
<evidence type="ECO:0000313" key="4">
    <source>
        <dbReference type="EMBL" id="KAA5209723.1"/>
    </source>
</evidence>
<dbReference type="Proteomes" id="UP000315444">
    <property type="component" value="Unassembled WGS sequence"/>
</dbReference>
<evidence type="ECO:0000313" key="10">
    <source>
        <dbReference type="Proteomes" id="UP000319026"/>
    </source>
</evidence>
<accession>A0A149NGX9</accession>
<dbReference type="EMBL" id="VWCJ01000004">
    <property type="protein sequence ID" value="KAA4998845.1"/>
    <property type="molecule type" value="Genomic_DNA"/>
</dbReference>
<proteinExistence type="predicted"/>
<evidence type="ECO:0000313" key="12">
    <source>
        <dbReference type="Proteomes" id="UP000436803"/>
    </source>
</evidence>
<evidence type="ECO:0000313" key="3">
    <source>
        <dbReference type="EMBL" id="KAA5177181.1"/>
    </source>
</evidence>
<sequence>MSQNKKSGEHFYLVYPHFIISFLPASLKHLSSRCITTFFIALNTNNNYLN</sequence>
<reference evidence="7 9" key="4">
    <citation type="submission" date="2019-08" db="EMBL/GenBank/DDBJ databases">
        <title>Genome sequencing of Bacteroides fragilis Sample_iSURF_9.</title>
        <authorList>
            <person name="Chandler J.E."/>
            <person name="Ruoff K.L."/>
            <person name="Price C.E."/>
            <person name="Valls R.A."/>
            <person name="O'Toole G.A."/>
        </authorList>
    </citation>
    <scope>NUCLEOTIDE SEQUENCE [LARGE SCALE GENOMIC DNA]</scope>
    <source>
        <strain evidence="7 9">CFPLTA004_1B</strain>
    </source>
</reference>
<evidence type="ECO:0000313" key="5">
    <source>
        <dbReference type="EMBL" id="TWV43082.1"/>
    </source>
</evidence>
<organism evidence="7 9">
    <name type="scientific">Bacteroides fragilis</name>
    <dbReference type="NCBI Taxonomy" id="817"/>
    <lineage>
        <taxon>Bacteria</taxon>
        <taxon>Pseudomonadati</taxon>
        <taxon>Bacteroidota</taxon>
        <taxon>Bacteroidia</taxon>
        <taxon>Bacteroidales</taxon>
        <taxon>Bacteroidaceae</taxon>
        <taxon>Bacteroides</taxon>
    </lineage>
</organism>
<dbReference type="Proteomes" id="UP000436803">
    <property type="component" value="Unassembled WGS sequence"/>
</dbReference>
<evidence type="ECO:0000313" key="13">
    <source>
        <dbReference type="Proteomes" id="UP000460666"/>
    </source>
</evidence>
<reference evidence="5 8" key="3">
    <citation type="submission" date="2019-07" db="EMBL/GenBank/DDBJ databases">
        <title>Genome sequencing of Bacteroides fragilis.</title>
        <authorList>
            <person name="Galasyn E.V."/>
            <person name="Ruoff K.L."/>
            <person name="Price C.E."/>
            <person name="Valls R.A."/>
            <person name="O'Toole G.A."/>
        </authorList>
    </citation>
    <scope>NUCLEOTIDE SEQUENCE [LARGE SCALE GENOMIC DNA]</scope>
    <source>
        <strain evidence="5 8">AD135F_1B</strain>
    </source>
</reference>
<dbReference type="Proteomes" id="UP000479773">
    <property type="component" value="Unassembled WGS sequence"/>
</dbReference>
<evidence type="ECO:0000313" key="1">
    <source>
        <dbReference type="EMBL" id="KAA4750293.1"/>
    </source>
</evidence>